<name>A0A0C9XLQ8_9AGAR</name>
<evidence type="ECO:0000313" key="2">
    <source>
        <dbReference type="Proteomes" id="UP000054477"/>
    </source>
</evidence>
<organism evidence="1 2">
    <name type="scientific">Laccaria amethystina LaAM-08-1</name>
    <dbReference type="NCBI Taxonomy" id="1095629"/>
    <lineage>
        <taxon>Eukaryota</taxon>
        <taxon>Fungi</taxon>
        <taxon>Dikarya</taxon>
        <taxon>Basidiomycota</taxon>
        <taxon>Agaricomycotina</taxon>
        <taxon>Agaricomycetes</taxon>
        <taxon>Agaricomycetidae</taxon>
        <taxon>Agaricales</taxon>
        <taxon>Agaricineae</taxon>
        <taxon>Hydnangiaceae</taxon>
        <taxon>Laccaria</taxon>
    </lineage>
</organism>
<dbReference type="HOGENOM" id="CLU_2413578_0_0_1"/>
<reference evidence="1 2" key="1">
    <citation type="submission" date="2014-04" db="EMBL/GenBank/DDBJ databases">
        <authorList>
            <consortium name="DOE Joint Genome Institute"/>
            <person name="Kuo A."/>
            <person name="Kohler A."/>
            <person name="Nagy L.G."/>
            <person name="Floudas D."/>
            <person name="Copeland A."/>
            <person name="Barry K.W."/>
            <person name="Cichocki N."/>
            <person name="Veneault-Fourrey C."/>
            <person name="LaButti K."/>
            <person name="Lindquist E.A."/>
            <person name="Lipzen A."/>
            <person name="Lundell T."/>
            <person name="Morin E."/>
            <person name="Murat C."/>
            <person name="Sun H."/>
            <person name="Tunlid A."/>
            <person name="Henrissat B."/>
            <person name="Grigoriev I.V."/>
            <person name="Hibbett D.S."/>
            <person name="Martin F."/>
            <person name="Nordberg H.P."/>
            <person name="Cantor M.N."/>
            <person name="Hua S.X."/>
        </authorList>
    </citation>
    <scope>NUCLEOTIDE SEQUENCE [LARGE SCALE GENOMIC DNA]</scope>
    <source>
        <strain evidence="1 2">LaAM-08-1</strain>
    </source>
</reference>
<protein>
    <submittedName>
        <fullName evidence="1">Uncharacterized protein</fullName>
    </submittedName>
</protein>
<reference evidence="2" key="2">
    <citation type="submission" date="2015-01" db="EMBL/GenBank/DDBJ databases">
        <title>Evolutionary Origins and Diversification of the Mycorrhizal Mutualists.</title>
        <authorList>
            <consortium name="DOE Joint Genome Institute"/>
            <consortium name="Mycorrhizal Genomics Consortium"/>
            <person name="Kohler A."/>
            <person name="Kuo A."/>
            <person name="Nagy L.G."/>
            <person name="Floudas D."/>
            <person name="Copeland A."/>
            <person name="Barry K.W."/>
            <person name="Cichocki N."/>
            <person name="Veneault-Fourrey C."/>
            <person name="LaButti K."/>
            <person name="Lindquist E.A."/>
            <person name="Lipzen A."/>
            <person name="Lundell T."/>
            <person name="Morin E."/>
            <person name="Murat C."/>
            <person name="Riley R."/>
            <person name="Ohm R."/>
            <person name="Sun H."/>
            <person name="Tunlid A."/>
            <person name="Henrissat B."/>
            <person name="Grigoriev I.V."/>
            <person name="Hibbett D.S."/>
            <person name="Martin F."/>
        </authorList>
    </citation>
    <scope>NUCLEOTIDE SEQUENCE [LARGE SCALE GENOMIC DNA]</scope>
    <source>
        <strain evidence="2">LaAM-08-1</strain>
    </source>
</reference>
<accession>A0A0C9XLQ8</accession>
<keyword evidence="2" id="KW-1185">Reference proteome</keyword>
<dbReference type="AlphaFoldDB" id="A0A0C9XLQ8"/>
<evidence type="ECO:0000313" key="1">
    <source>
        <dbReference type="EMBL" id="KIK05976.1"/>
    </source>
</evidence>
<proteinExistence type="predicted"/>
<dbReference type="EMBL" id="KN838556">
    <property type="protein sequence ID" value="KIK05976.1"/>
    <property type="molecule type" value="Genomic_DNA"/>
</dbReference>
<dbReference type="Proteomes" id="UP000054477">
    <property type="component" value="Unassembled WGS sequence"/>
</dbReference>
<gene>
    <name evidence="1" type="ORF">K443DRAFT_318716</name>
</gene>
<sequence length="92" mass="10556">MHLVLLRLMMATFWKGLWWVNCVLGNEKLMVWMWRMCRIESEAVVNLTSMPCSTCDSVALFHVLERPVHALDGGKAELLVQLENTLRALAAR</sequence>